<keyword evidence="3" id="KW-1185">Reference proteome</keyword>
<dbReference type="EMBL" id="FZQP02000282">
    <property type="protein sequence ID" value="VVC88307.1"/>
    <property type="molecule type" value="Genomic_DNA"/>
</dbReference>
<accession>A0A5E4PQK3</accession>
<gene>
    <name evidence="2" type="ORF">LSINAPIS_LOCUS1715</name>
</gene>
<evidence type="ECO:0000313" key="3">
    <source>
        <dbReference type="Proteomes" id="UP000324832"/>
    </source>
</evidence>
<organism evidence="2 3">
    <name type="scientific">Leptidea sinapis</name>
    <dbReference type="NCBI Taxonomy" id="189913"/>
    <lineage>
        <taxon>Eukaryota</taxon>
        <taxon>Metazoa</taxon>
        <taxon>Ecdysozoa</taxon>
        <taxon>Arthropoda</taxon>
        <taxon>Hexapoda</taxon>
        <taxon>Insecta</taxon>
        <taxon>Pterygota</taxon>
        <taxon>Neoptera</taxon>
        <taxon>Endopterygota</taxon>
        <taxon>Lepidoptera</taxon>
        <taxon>Glossata</taxon>
        <taxon>Ditrysia</taxon>
        <taxon>Papilionoidea</taxon>
        <taxon>Pieridae</taxon>
        <taxon>Dismorphiinae</taxon>
        <taxon>Leptidea</taxon>
    </lineage>
</organism>
<evidence type="ECO:0000313" key="2">
    <source>
        <dbReference type="EMBL" id="VVC88307.1"/>
    </source>
</evidence>
<dbReference type="AlphaFoldDB" id="A0A5E4PQK3"/>
<proteinExistence type="predicted"/>
<feature type="region of interest" description="Disordered" evidence="1">
    <location>
        <begin position="1"/>
        <end position="28"/>
    </location>
</feature>
<feature type="compositionally biased region" description="Polar residues" evidence="1">
    <location>
        <begin position="1"/>
        <end position="19"/>
    </location>
</feature>
<evidence type="ECO:0000256" key="1">
    <source>
        <dbReference type="SAM" id="MobiDB-lite"/>
    </source>
</evidence>
<reference evidence="2 3" key="1">
    <citation type="submission" date="2017-07" db="EMBL/GenBank/DDBJ databases">
        <authorList>
            <person name="Talla V."/>
            <person name="Backstrom N."/>
        </authorList>
    </citation>
    <scope>NUCLEOTIDE SEQUENCE [LARGE SCALE GENOMIC DNA]</scope>
</reference>
<dbReference type="Proteomes" id="UP000324832">
    <property type="component" value="Unassembled WGS sequence"/>
</dbReference>
<name>A0A5E4PQK3_9NEOP</name>
<protein>
    <submittedName>
        <fullName evidence="2">Uncharacterized protein</fullName>
    </submittedName>
</protein>
<sequence length="376" mass="42843">MCDTISPSCSVRKNKNSPAINAVGRDKDKRRPILKKMILSQKLVPADGGKSISAGIITRNQQQTSCIPREATKSASRIGNHLGQSALDICKRCGDMQSRNKITTNSKTHICNSNNLMDDIKSPKHLAISNQRSIVQQYYKNELYQRSSGSINTCDINKKVSLDTITEQPERSCHNSSDTLFKIYPDSSDDEFLNPNDPEVIQNLKEFRNKNFFECHSVKSRTCSESASVSGSNKHKCIYRFYLNERLFPVPLNTDHHETIRCMECQLPLQYDDDMSTNGMVQAKVKLNNKVQDMMLLLPVKKNLIIKEKRKEAKLKKDLNSMYFGIIKLNINGDSVFHRSLPDNSLALKYQKGYQEFIQKDVYEYDSIKDGDVIII</sequence>